<protein>
    <submittedName>
        <fullName evidence="1">Uncharacterized protein</fullName>
    </submittedName>
</protein>
<name>A0A8D8VXF0_9HEMI</name>
<dbReference type="AlphaFoldDB" id="A0A8D8VXF0"/>
<evidence type="ECO:0000313" key="1">
    <source>
        <dbReference type="EMBL" id="CAG6638103.1"/>
    </source>
</evidence>
<accession>A0A8D8VXF0</accession>
<organism evidence="1">
    <name type="scientific">Cacopsylla melanoneura</name>
    <dbReference type="NCBI Taxonomy" id="428564"/>
    <lineage>
        <taxon>Eukaryota</taxon>
        <taxon>Metazoa</taxon>
        <taxon>Ecdysozoa</taxon>
        <taxon>Arthropoda</taxon>
        <taxon>Hexapoda</taxon>
        <taxon>Insecta</taxon>
        <taxon>Pterygota</taxon>
        <taxon>Neoptera</taxon>
        <taxon>Paraneoptera</taxon>
        <taxon>Hemiptera</taxon>
        <taxon>Sternorrhyncha</taxon>
        <taxon>Psylloidea</taxon>
        <taxon>Psyllidae</taxon>
        <taxon>Psyllinae</taxon>
        <taxon>Cacopsylla</taxon>
    </lineage>
</organism>
<proteinExistence type="predicted"/>
<sequence length="297" mass="32981">MMANNTDGKSSEPSISDIMVAVNNLSSQVADFRLSVEENQKRSDERNEKLEKTVRSHTESFKRIYKQDISRNLIVYGWKDLCSEPHFKKRKDMIVDLLKRKLEIQDLRPYDIHNVKFVGQAKNVVIVTLCSPDLVHVCLQKARNLKGTGIYLDKDLSPEDRKIKQSLLGHKKLLSGQGRKVSFKNFKTLLVDDKPLSLEELEVLNPAAAGNKAGAGGSSFVPSTDLSSAGGDKGGSPYVIPPSAALSMEWRSEENPRKRPLSVLESSVQQLEKKVGLAAPKLNALNFPLLNSPSKET</sequence>
<reference evidence="1" key="1">
    <citation type="submission" date="2021-05" db="EMBL/GenBank/DDBJ databases">
        <authorList>
            <person name="Alioto T."/>
            <person name="Alioto T."/>
            <person name="Gomez Garrido J."/>
        </authorList>
    </citation>
    <scope>NUCLEOTIDE SEQUENCE</scope>
</reference>
<dbReference type="EMBL" id="HBUF01101274">
    <property type="protein sequence ID" value="CAG6638103.1"/>
    <property type="molecule type" value="Transcribed_RNA"/>
</dbReference>